<comment type="subcellular location">
    <subcellularLocation>
        <location evidence="2">Chromosome</location>
        <location evidence="2">Centromere</location>
    </subcellularLocation>
    <subcellularLocation>
        <location evidence="1">Nucleus</location>
    </subcellularLocation>
</comment>
<evidence type="ECO:0000256" key="4">
    <source>
        <dbReference type="ARBA" id="ARBA00022454"/>
    </source>
</evidence>
<proteinExistence type="inferred from homology"/>
<dbReference type="InterPro" id="IPR018867">
    <property type="entry name" value="Cell_div_borealin"/>
</dbReference>
<comment type="similarity">
    <text evidence="3">Belongs to the borealin family.</text>
</comment>
<comment type="caution">
    <text evidence="12">The sequence shown here is derived from an EMBL/GenBank/DDBJ whole genome shotgun (WGS) entry which is preliminary data.</text>
</comment>
<evidence type="ECO:0000313" key="13">
    <source>
        <dbReference type="Proteomes" id="UP000295192"/>
    </source>
</evidence>
<evidence type="ECO:0000256" key="5">
    <source>
        <dbReference type="ARBA" id="ARBA00022618"/>
    </source>
</evidence>
<feature type="region of interest" description="Disordered" evidence="10">
    <location>
        <begin position="206"/>
        <end position="232"/>
    </location>
</feature>
<reference evidence="12 13" key="1">
    <citation type="journal article" date="2019" name="J. Hered.">
        <title>An Improved Genome Assembly for Drosophila navojoa, the Basal Species in the mojavensis Cluster.</title>
        <authorList>
            <person name="Vanderlinde T."/>
            <person name="Dupim E.G."/>
            <person name="Nazario-Yepiz N.O."/>
            <person name="Carvalho A.B."/>
        </authorList>
    </citation>
    <scope>NUCLEOTIDE SEQUENCE [LARGE SCALE GENOMIC DNA]</scope>
    <source>
        <strain evidence="12">Navoj_Jal97</strain>
        <tissue evidence="12">Whole organism</tissue>
    </source>
</reference>
<dbReference type="InterPro" id="IPR046466">
    <property type="entry name" value="Borealin_C"/>
</dbReference>
<dbReference type="STRING" id="7232.A0A484B582"/>
<evidence type="ECO:0000259" key="11">
    <source>
        <dbReference type="Pfam" id="PF10512"/>
    </source>
</evidence>
<feature type="region of interest" description="Disordered" evidence="10">
    <location>
        <begin position="161"/>
        <end position="184"/>
    </location>
</feature>
<evidence type="ECO:0000256" key="1">
    <source>
        <dbReference type="ARBA" id="ARBA00004123"/>
    </source>
</evidence>
<evidence type="ECO:0000256" key="6">
    <source>
        <dbReference type="ARBA" id="ARBA00022776"/>
    </source>
</evidence>
<feature type="compositionally biased region" description="Basic residues" evidence="10">
    <location>
        <begin position="173"/>
        <end position="182"/>
    </location>
</feature>
<protein>
    <recommendedName>
        <fullName evidence="11">Borealin C-terminal domain-containing protein</fullName>
    </recommendedName>
</protein>
<evidence type="ECO:0000256" key="2">
    <source>
        <dbReference type="ARBA" id="ARBA00004584"/>
    </source>
</evidence>
<dbReference type="Proteomes" id="UP000295192">
    <property type="component" value="Unassembled WGS sequence"/>
</dbReference>
<feature type="domain" description="Borealin C-terminal" evidence="11">
    <location>
        <begin position="215"/>
        <end position="332"/>
    </location>
</feature>
<dbReference type="GO" id="GO:0005634">
    <property type="term" value="C:nucleus"/>
    <property type="evidence" value="ECO:0007669"/>
    <property type="project" value="UniProtKB-SubCell"/>
</dbReference>
<accession>A0A484B582</accession>
<keyword evidence="8" id="KW-0131">Cell cycle</keyword>
<dbReference type="GO" id="GO:0032133">
    <property type="term" value="C:chromosome passenger complex"/>
    <property type="evidence" value="ECO:0007669"/>
    <property type="project" value="TreeGrafter"/>
</dbReference>
<evidence type="ECO:0000256" key="9">
    <source>
        <dbReference type="ARBA" id="ARBA00023328"/>
    </source>
</evidence>
<dbReference type="AlphaFoldDB" id="A0A484B582"/>
<dbReference type="Pfam" id="PF10512">
    <property type="entry name" value="Borealin"/>
    <property type="match status" value="1"/>
</dbReference>
<gene>
    <name evidence="12" type="ORF">AWZ03_010595</name>
</gene>
<dbReference type="OrthoDB" id="6360905at2759"/>
<evidence type="ECO:0000256" key="3">
    <source>
        <dbReference type="ARBA" id="ARBA00009914"/>
    </source>
</evidence>
<keyword evidence="9" id="KW-0137">Centromere</keyword>
<dbReference type="GO" id="GO:0051233">
    <property type="term" value="C:spindle midzone"/>
    <property type="evidence" value="ECO:0007669"/>
    <property type="project" value="TreeGrafter"/>
</dbReference>
<dbReference type="PANTHER" id="PTHR16040">
    <property type="entry name" value="AUSTRALIN, ISOFORM A-RELATED"/>
    <property type="match status" value="1"/>
</dbReference>
<dbReference type="EMBL" id="LSRL02000184">
    <property type="protein sequence ID" value="TDG42985.1"/>
    <property type="molecule type" value="Genomic_DNA"/>
</dbReference>
<evidence type="ECO:0000256" key="10">
    <source>
        <dbReference type="SAM" id="MobiDB-lite"/>
    </source>
</evidence>
<keyword evidence="7" id="KW-0539">Nucleus</keyword>
<name>A0A484B582_DRONA</name>
<evidence type="ECO:0000256" key="7">
    <source>
        <dbReference type="ARBA" id="ARBA00023242"/>
    </source>
</evidence>
<dbReference type="GO" id="GO:0051301">
    <property type="term" value="P:cell division"/>
    <property type="evidence" value="ECO:0007669"/>
    <property type="project" value="UniProtKB-KW"/>
</dbReference>
<dbReference type="PANTHER" id="PTHR16040:SF7">
    <property type="entry name" value="AUSTRALIN, ISOFORM A-RELATED"/>
    <property type="match status" value="1"/>
</dbReference>
<keyword evidence="5" id="KW-0132">Cell division</keyword>
<evidence type="ECO:0000256" key="8">
    <source>
        <dbReference type="ARBA" id="ARBA00023306"/>
    </source>
</evidence>
<evidence type="ECO:0000313" key="12">
    <source>
        <dbReference type="EMBL" id="TDG42985.1"/>
    </source>
</evidence>
<organism evidence="12 13">
    <name type="scientific">Drosophila navojoa</name>
    <name type="common">Fruit fly</name>
    <dbReference type="NCBI Taxonomy" id="7232"/>
    <lineage>
        <taxon>Eukaryota</taxon>
        <taxon>Metazoa</taxon>
        <taxon>Ecdysozoa</taxon>
        <taxon>Arthropoda</taxon>
        <taxon>Hexapoda</taxon>
        <taxon>Insecta</taxon>
        <taxon>Pterygota</taxon>
        <taxon>Neoptera</taxon>
        <taxon>Endopterygota</taxon>
        <taxon>Diptera</taxon>
        <taxon>Brachycera</taxon>
        <taxon>Muscomorpha</taxon>
        <taxon>Ephydroidea</taxon>
        <taxon>Drosophilidae</taxon>
        <taxon>Drosophila</taxon>
    </lineage>
</organism>
<sequence>MPRTKITKNSKRNREAANREEKIRIYELKMDSVLMSIDDLEQRYNAMVDTQLQAVTLRLQSELREMKMGDFLEILPNLEHFGDFKASDQTQHLGSQSMYSNTTNGGDVAGGSSTNCAAVTAAASSRNDEGYLTEDSSLGGAVSCSSASTLSAYTGSMLRSAKAMRTPGPLHSARARRERRSRSACGSVIPKVLGNTSTAIAAGSSNSIIVPNGHRNSRSKMRTPMATRPKAISADRTPRMLKKRNTSPSTPPMAFLRWPKPGEVALSKYGSPIVAQVMPDKFANVNIPIRNGVLSLRPKKLAEVKAELLENLDEDTLNQIRTLHESLQLIVNTANKAALK</sequence>
<keyword evidence="6" id="KW-0498">Mitosis</keyword>
<dbReference type="OMA" id="HENLQLI"/>
<dbReference type="GO" id="GO:0000070">
    <property type="term" value="P:mitotic sister chromatid segregation"/>
    <property type="evidence" value="ECO:0007669"/>
    <property type="project" value="TreeGrafter"/>
</dbReference>
<keyword evidence="4" id="KW-0158">Chromosome</keyword>
<keyword evidence="13" id="KW-1185">Reference proteome</keyword>
<dbReference type="GO" id="GO:0000775">
    <property type="term" value="C:chromosome, centromeric region"/>
    <property type="evidence" value="ECO:0007669"/>
    <property type="project" value="UniProtKB-SubCell"/>
</dbReference>